<feature type="compositionally biased region" description="Acidic residues" evidence="1">
    <location>
        <begin position="1021"/>
        <end position="1039"/>
    </location>
</feature>
<feature type="region of interest" description="Disordered" evidence="1">
    <location>
        <begin position="1020"/>
        <end position="1047"/>
    </location>
</feature>
<gene>
    <name evidence="3" type="ORF">HYPSUDRAFT_151912</name>
</gene>
<feature type="domain" description="CxC2-like cysteine cluster KDZ transposase-associated" evidence="2">
    <location>
        <begin position="165"/>
        <end position="270"/>
    </location>
</feature>
<feature type="compositionally biased region" description="Acidic residues" evidence="1">
    <location>
        <begin position="859"/>
        <end position="878"/>
    </location>
</feature>
<proteinExistence type="predicted"/>
<evidence type="ECO:0000313" key="4">
    <source>
        <dbReference type="Proteomes" id="UP000054270"/>
    </source>
</evidence>
<keyword evidence="4" id="KW-1185">Reference proteome</keyword>
<dbReference type="Pfam" id="PF18758">
    <property type="entry name" value="KDZ"/>
    <property type="match status" value="1"/>
</dbReference>
<dbReference type="InterPro" id="IPR040521">
    <property type="entry name" value="KDZ"/>
</dbReference>
<feature type="compositionally biased region" description="Basic and acidic residues" evidence="1">
    <location>
        <begin position="849"/>
        <end position="858"/>
    </location>
</feature>
<dbReference type="Proteomes" id="UP000054270">
    <property type="component" value="Unassembled WGS sequence"/>
</dbReference>
<accession>A0A0D2N8Z0</accession>
<dbReference type="InterPro" id="IPR041457">
    <property type="entry name" value="CxC2_KDZ-assoc"/>
</dbReference>
<dbReference type="AlphaFoldDB" id="A0A0D2N8Z0"/>
<dbReference type="Pfam" id="PF18803">
    <property type="entry name" value="CxC2"/>
    <property type="match status" value="1"/>
</dbReference>
<dbReference type="OrthoDB" id="3261436at2759"/>
<feature type="non-terminal residue" evidence="3">
    <location>
        <position position="1"/>
    </location>
</feature>
<evidence type="ECO:0000256" key="1">
    <source>
        <dbReference type="SAM" id="MobiDB-lite"/>
    </source>
</evidence>
<dbReference type="EMBL" id="KN817781">
    <property type="protein sequence ID" value="KJA13141.1"/>
    <property type="molecule type" value="Genomic_DNA"/>
</dbReference>
<reference evidence="4" key="1">
    <citation type="submission" date="2014-04" db="EMBL/GenBank/DDBJ databases">
        <title>Evolutionary Origins and Diversification of the Mycorrhizal Mutualists.</title>
        <authorList>
            <consortium name="DOE Joint Genome Institute"/>
            <consortium name="Mycorrhizal Genomics Consortium"/>
            <person name="Kohler A."/>
            <person name="Kuo A."/>
            <person name="Nagy L.G."/>
            <person name="Floudas D."/>
            <person name="Copeland A."/>
            <person name="Barry K.W."/>
            <person name="Cichocki N."/>
            <person name="Veneault-Fourrey C."/>
            <person name="LaButti K."/>
            <person name="Lindquist E.A."/>
            <person name="Lipzen A."/>
            <person name="Lundell T."/>
            <person name="Morin E."/>
            <person name="Murat C."/>
            <person name="Riley R."/>
            <person name="Ohm R."/>
            <person name="Sun H."/>
            <person name="Tunlid A."/>
            <person name="Henrissat B."/>
            <person name="Grigoriev I.V."/>
            <person name="Hibbett D.S."/>
            <person name="Martin F."/>
        </authorList>
    </citation>
    <scope>NUCLEOTIDE SEQUENCE [LARGE SCALE GENOMIC DNA]</scope>
    <source>
        <strain evidence="4">FD-334 SS-4</strain>
    </source>
</reference>
<name>A0A0D2N8Z0_HYPSF</name>
<feature type="region of interest" description="Disordered" evidence="1">
    <location>
        <begin position="844"/>
        <end position="896"/>
    </location>
</feature>
<dbReference type="STRING" id="945553.A0A0D2N8Z0"/>
<dbReference type="PANTHER" id="PTHR33096:SF1">
    <property type="entry name" value="CXC1-LIKE CYSTEINE CLUSTER ASSOCIATED WITH KDZ TRANSPOSASES DOMAIN-CONTAINING PROTEIN"/>
    <property type="match status" value="1"/>
</dbReference>
<dbReference type="PANTHER" id="PTHR33096">
    <property type="entry name" value="CXC2 DOMAIN-CONTAINING PROTEIN"/>
    <property type="match status" value="1"/>
</dbReference>
<evidence type="ECO:0000259" key="2">
    <source>
        <dbReference type="Pfam" id="PF18803"/>
    </source>
</evidence>
<sequence length="1047" mass="118063">FNLSRPYMSQRVSKRRREKFGGAYHDRIPIEDDYETVQAHTASRTAFTHTAAVDLGNFSVPSPWTVGTSWAPEERDDFCLDPNQEWYDEAVEADIGDVMDDIVAPKAKKKRSQASVPCFVRRHRVNPFHIVDVSPSPAYFTVYSRSAIDVSTQRWDGSSFSQTTLKDIGLTIQLNHASFKCAVPIPCSEKILVIHTTGVHDVSLYYCGCTREIPRDLQLLRRGLYPASQQRVRTCVTFPLLKLLHAFSLMGKISTYDMYRAIERLINNTGIQMPRSRYRPTMRCLNQWRHLKALKRGGRGHVDSGAGGTSDGELAILCPSCPHPGINIPEDWATAPREKQFLYAMLVCMDANFRLKNHLVSNFSTDPGLSNGMAYMTPRSPYEAYVLSQADAEDISTCVGFQALAKATTQNTRGLRYTGVSGAMCGRSEMILPNSMGNLQKGERQVRLTYTASLYANMDYIFASAIKSTKLQLVAISYDIACQWFINIFGRMLSWPEELRPRPGLNLRPLIPKFHEPAHLDKMHEQYSFNLAEGVGLSDGECPERVWGSHNALAGSTRTMGPGTREDTLDDHFSHWNWLKYSSMDRNMQKEAHRGFSASLPSNLVAKWGVLCAAWDADTFPKSLANPYKVDDTGISEDDIQEQLDKEEAAAQRASGRPPLHKTSASAFLSMGLELEESQCRIQHWEAVRAIYMPGLLQIQTDLGANPTALWSSNPNAEDVDLYLPSAIPSNYRNSACIQKLPEMELRLRTAQCSTSLQGLRQTLRVKTRMVYFKNKNIRGQREGTRSRSIIDRVHKRAIRFVQKYRVARRAKLNLEGPGDWELTYRELRNDDIRGFATAKPKKKGVRHGIWEDGHAPPEPEEPELLGDETESDPDLNDGTEGGPPPKKKRKKGTGETRKELSWIWQTTALTFGSNEDDDILCAEWAKSRARVRRATEEVMLVREEMRRVLAFLEWRAKSWDAKAGLRSKVDLEMKEGLKAYALQQATLQRSLATLFKTLWMTPLAEVDELLESLGHLIPDADADGAEEDEDEEGEDEDSSSTLIMAT</sequence>
<protein>
    <recommendedName>
        <fullName evidence="2">CxC2-like cysteine cluster KDZ transposase-associated domain-containing protein</fullName>
    </recommendedName>
</protein>
<organism evidence="3 4">
    <name type="scientific">Hypholoma sublateritium (strain FD-334 SS-4)</name>
    <dbReference type="NCBI Taxonomy" id="945553"/>
    <lineage>
        <taxon>Eukaryota</taxon>
        <taxon>Fungi</taxon>
        <taxon>Dikarya</taxon>
        <taxon>Basidiomycota</taxon>
        <taxon>Agaricomycotina</taxon>
        <taxon>Agaricomycetes</taxon>
        <taxon>Agaricomycetidae</taxon>
        <taxon>Agaricales</taxon>
        <taxon>Agaricineae</taxon>
        <taxon>Strophariaceae</taxon>
        <taxon>Hypholoma</taxon>
    </lineage>
</organism>
<evidence type="ECO:0000313" key="3">
    <source>
        <dbReference type="EMBL" id="KJA13141.1"/>
    </source>
</evidence>